<accession>A0AA38CSH3</accession>
<feature type="region of interest" description="Disordered" evidence="1">
    <location>
        <begin position="1"/>
        <end position="48"/>
    </location>
</feature>
<keyword evidence="3" id="KW-1185">Reference proteome</keyword>
<dbReference type="PANTHER" id="PTHR36765:SF1">
    <property type="entry name" value="EXPRESSED PROTEIN"/>
    <property type="match status" value="1"/>
</dbReference>
<evidence type="ECO:0000313" key="3">
    <source>
        <dbReference type="Proteomes" id="UP000824469"/>
    </source>
</evidence>
<organism evidence="2 3">
    <name type="scientific">Taxus chinensis</name>
    <name type="common">Chinese yew</name>
    <name type="synonym">Taxus wallichiana var. chinensis</name>
    <dbReference type="NCBI Taxonomy" id="29808"/>
    <lineage>
        <taxon>Eukaryota</taxon>
        <taxon>Viridiplantae</taxon>
        <taxon>Streptophyta</taxon>
        <taxon>Embryophyta</taxon>
        <taxon>Tracheophyta</taxon>
        <taxon>Spermatophyta</taxon>
        <taxon>Pinopsida</taxon>
        <taxon>Pinidae</taxon>
        <taxon>Conifers II</taxon>
        <taxon>Cupressales</taxon>
        <taxon>Taxaceae</taxon>
        <taxon>Taxus</taxon>
    </lineage>
</organism>
<gene>
    <name evidence="2" type="ORF">KI387_013671</name>
</gene>
<evidence type="ECO:0000256" key="1">
    <source>
        <dbReference type="SAM" id="MobiDB-lite"/>
    </source>
</evidence>
<dbReference type="OMA" id="EIVKAPC"/>
<protein>
    <submittedName>
        <fullName evidence="2">Uncharacterized protein</fullName>
    </submittedName>
</protein>
<reference evidence="2 3" key="1">
    <citation type="journal article" date="2021" name="Nat. Plants">
        <title>The Taxus genome provides insights into paclitaxel biosynthesis.</title>
        <authorList>
            <person name="Xiong X."/>
            <person name="Gou J."/>
            <person name="Liao Q."/>
            <person name="Li Y."/>
            <person name="Zhou Q."/>
            <person name="Bi G."/>
            <person name="Li C."/>
            <person name="Du R."/>
            <person name="Wang X."/>
            <person name="Sun T."/>
            <person name="Guo L."/>
            <person name="Liang H."/>
            <person name="Lu P."/>
            <person name="Wu Y."/>
            <person name="Zhang Z."/>
            <person name="Ro D.K."/>
            <person name="Shang Y."/>
            <person name="Huang S."/>
            <person name="Yan J."/>
        </authorList>
    </citation>
    <scope>NUCLEOTIDE SEQUENCE [LARGE SCALE GENOMIC DNA]</scope>
    <source>
        <strain evidence="2">Ta-2019</strain>
    </source>
</reference>
<dbReference type="AlphaFoldDB" id="A0AA38CSH3"/>
<feature type="region of interest" description="Disordered" evidence="1">
    <location>
        <begin position="249"/>
        <end position="279"/>
    </location>
</feature>
<name>A0AA38CSH3_TAXCH</name>
<sequence>MGSSSSDEDGDEKWRAAVNSIAGDFDTQNNENNGHSKKEDGGKSSSVKLYQSRAQDLLHNYLDKTLNIISSPDWQPHVVDSPAVDADDDIRLFRRAPLGITLKPDVERLPVSFPRKKPRILPRQEINEKSAEFKCQLQSVAVDGTNILAEAEKNSRKAFARLQGKEYAAQIAAKKEEERVALLKQQRGEKWLPSIAKQMSGDIQAKKINLQNQSQNLGKKRANNKILKDNRDRPNGKHLESLSVNKQKVQQLNRASRDGNFVAEEGEGKRWGSNGEETSSGLMIMAENGDLMGLMSMDLK</sequence>
<comment type="caution">
    <text evidence="2">The sequence shown here is derived from an EMBL/GenBank/DDBJ whole genome shotgun (WGS) entry which is preliminary data.</text>
</comment>
<evidence type="ECO:0000313" key="2">
    <source>
        <dbReference type="EMBL" id="KAH9302088.1"/>
    </source>
</evidence>
<proteinExistence type="predicted"/>
<feature type="compositionally biased region" description="Acidic residues" evidence="1">
    <location>
        <begin position="1"/>
        <end position="11"/>
    </location>
</feature>
<dbReference type="EMBL" id="JAHRHJ020000009">
    <property type="protein sequence ID" value="KAH9302088.1"/>
    <property type="molecule type" value="Genomic_DNA"/>
</dbReference>
<dbReference type="PANTHER" id="PTHR36765">
    <property type="entry name" value="EXPRESSED PROTEIN"/>
    <property type="match status" value="1"/>
</dbReference>
<dbReference type="Proteomes" id="UP000824469">
    <property type="component" value="Unassembled WGS sequence"/>
</dbReference>